<gene>
    <name evidence="1" type="ORF">MELLADRAFT_89386</name>
</gene>
<reference evidence="2" key="1">
    <citation type="journal article" date="2011" name="Proc. Natl. Acad. Sci. U.S.A.">
        <title>Obligate biotrophy features unraveled by the genomic analysis of rust fungi.</title>
        <authorList>
            <person name="Duplessis S."/>
            <person name="Cuomo C.A."/>
            <person name="Lin Y.-C."/>
            <person name="Aerts A."/>
            <person name="Tisserant E."/>
            <person name="Veneault-Fourrey C."/>
            <person name="Joly D.L."/>
            <person name="Hacquard S."/>
            <person name="Amselem J."/>
            <person name="Cantarel B.L."/>
            <person name="Chiu R."/>
            <person name="Coutinho P.M."/>
            <person name="Feau N."/>
            <person name="Field M."/>
            <person name="Frey P."/>
            <person name="Gelhaye E."/>
            <person name="Goldberg J."/>
            <person name="Grabherr M.G."/>
            <person name="Kodira C.D."/>
            <person name="Kohler A."/>
            <person name="Kuees U."/>
            <person name="Lindquist E.A."/>
            <person name="Lucas S.M."/>
            <person name="Mago R."/>
            <person name="Mauceli E."/>
            <person name="Morin E."/>
            <person name="Murat C."/>
            <person name="Pangilinan J.L."/>
            <person name="Park R."/>
            <person name="Pearson M."/>
            <person name="Quesneville H."/>
            <person name="Rouhier N."/>
            <person name="Sakthikumar S."/>
            <person name="Salamov A.A."/>
            <person name="Schmutz J."/>
            <person name="Selles B."/>
            <person name="Shapiro H."/>
            <person name="Tanguay P."/>
            <person name="Tuskan G.A."/>
            <person name="Henrissat B."/>
            <person name="Van de Peer Y."/>
            <person name="Rouze P."/>
            <person name="Ellis J.G."/>
            <person name="Dodds P.N."/>
            <person name="Schein J.E."/>
            <person name="Zhong S."/>
            <person name="Hamelin R.C."/>
            <person name="Grigoriev I.V."/>
            <person name="Szabo L.J."/>
            <person name="Martin F."/>
        </authorList>
    </citation>
    <scope>NUCLEOTIDE SEQUENCE [LARGE SCALE GENOMIC DNA]</scope>
    <source>
        <strain evidence="2">98AG31 / pathotype 3-4-7</strain>
    </source>
</reference>
<accession>F4R600</accession>
<dbReference type="EMBL" id="GL883091">
    <property type="protein sequence ID" value="EGG12167.1"/>
    <property type="molecule type" value="Genomic_DNA"/>
</dbReference>
<evidence type="ECO:0000313" key="2">
    <source>
        <dbReference type="Proteomes" id="UP000001072"/>
    </source>
</evidence>
<proteinExistence type="predicted"/>
<dbReference type="GeneID" id="18935173"/>
<dbReference type="KEGG" id="mlr:MELLADRAFT_89386"/>
<evidence type="ECO:0000313" key="1">
    <source>
        <dbReference type="EMBL" id="EGG12167.1"/>
    </source>
</evidence>
<dbReference type="OrthoDB" id="2505626at2759"/>
<dbReference type="AlphaFoldDB" id="F4R600"/>
<dbReference type="InParanoid" id="F4R600"/>
<name>F4R600_MELLP</name>
<keyword evidence="2" id="KW-1185">Reference proteome</keyword>
<dbReference type="HOGENOM" id="CLU_1759205_0_0_1"/>
<protein>
    <submittedName>
        <fullName evidence="1">Uncharacterized protein</fullName>
    </submittedName>
</protein>
<dbReference type="Proteomes" id="UP000001072">
    <property type="component" value="Unassembled WGS sequence"/>
</dbReference>
<dbReference type="RefSeq" id="XP_007404542.1">
    <property type="nucleotide sequence ID" value="XM_007404480.1"/>
</dbReference>
<organism evidence="2">
    <name type="scientific">Melampsora larici-populina (strain 98AG31 / pathotype 3-4-7)</name>
    <name type="common">Poplar leaf rust fungus</name>
    <dbReference type="NCBI Taxonomy" id="747676"/>
    <lineage>
        <taxon>Eukaryota</taxon>
        <taxon>Fungi</taxon>
        <taxon>Dikarya</taxon>
        <taxon>Basidiomycota</taxon>
        <taxon>Pucciniomycotina</taxon>
        <taxon>Pucciniomycetes</taxon>
        <taxon>Pucciniales</taxon>
        <taxon>Melampsoraceae</taxon>
        <taxon>Melampsora</taxon>
    </lineage>
</organism>
<dbReference type="VEuPathDB" id="FungiDB:MELLADRAFT_89386"/>
<sequence length="148" mass="16509">MRWPVYATGLVRTEADGQALIKLADLDCGLASSGDPNHEGMTDEFVLEMLDAERKLVRCDFVRVELRVERIGQRTSDRSTPKPVLVRWRPHVSPNKNVIRFNCKGMHLKGPVRLSAAIKLTAKNSQQPTSAADEVNGHITVHHRVCSS</sequence>